<feature type="transmembrane region" description="Helical" evidence="1">
    <location>
        <begin position="9"/>
        <end position="29"/>
    </location>
</feature>
<accession>A0A0F9PVI5</accession>
<dbReference type="InterPro" id="IPR013783">
    <property type="entry name" value="Ig-like_fold"/>
</dbReference>
<dbReference type="SUPFAM" id="SSF49265">
    <property type="entry name" value="Fibronectin type III"/>
    <property type="match status" value="1"/>
</dbReference>
<keyword evidence="1" id="KW-0812">Transmembrane</keyword>
<sequence length="734" mass="79778">MKSKNNRQITIFILLFLASIYIINFNNFVSEPSNVIKNKVKDEDIYSTPKASLVEDWSVTWSEGVNEQGEGVAVDVSTGDIYVTGYINDVDGDVILIKYNSNGDQQWNVTWDNGKDETGYDVAVDSQGFVYVAGSNGTFTTDSSDVLLLKFNSTGEQEWNRTWDSGENDAGWALKIDSQDNIYIAGRTKNLEADLLLLKYDSSGVYKWNSTFGGPNGQYGYDLALDSSNNIYVAGFDGPNPDFDLLLVKFNSSGFHEWNMTWGGTGNEQGFGVALDSGNGVYITGWTTSFGALNKDMVVVKYDAAGNWQWNKTWGTNLNDEARSIGVDSADNIYMYGFTTSANVSIVKYSTSGEFLWDKQWGNTPTYAYWGHDLFIDSFDKIYITGKNRTGGIAIYDIFVTKLSIEAPGDFILSSNAGSPDDDGAFTLTWTSSSGANNYSIYQYSSYITDINGSLTYKGKTNSLSFPFSGYSNGSYYFIAVAHNNFGNRSSNNINIVVSISPPSPPGSFVLSSNAGSPDDDGTFTLSWTSASGANNYSIYQYSSYITDINGSLIYKGKTNSLSFPFSGYSTGSYYFIAVAHNNFGNRSSNNINIVVSISPPSPPGSFVLSSNAGSPDDDGTFTLSWTSASGAINYSLYRHSSFITQINGSLTVLASETNSISLLQSGYSNGTYFFMAVAFNVNGNTTSNVLMIIVAIPVDTSATPGISGFNLIIIGLVIGILSVTLIRKKSKLK</sequence>
<reference evidence="3" key="1">
    <citation type="journal article" date="2015" name="Nature">
        <title>Complex archaea that bridge the gap between prokaryotes and eukaryotes.</title>
        <authorList>
            <person name="Spang A."/>
            <person name="Saw J.H."/>
            <person name="Jorgensen S.L."/>
            <person name="Zaremba-Niedzwiedzka K."/>
            <person name="Martijn J."/>
            <person name="Lind A.E."/>
            <person name="van Eijk R."/>
            <person name="Schleper C."/>
            <person name="Guy L."/>
            <person name="Ettema T.J."/>
        </authorList>
    </citation>
    <scope>NUCLEOTIDE SEQUENCE</scope>
</reference>
<dbReference type="Gene3D" id="2.120.10.30">
    <property type="entry name" value="TolB, C-terminal domain"/>
    <property type="match status" value="1"/>
</dbReference>
<dbReference type="InterPro" id="IPR036116">
    <property type="entry name" value="FN3_sf"/>
</dbReference>
<proteinExistence type="predicted"/>
<dbReference type="EMBL" id="LAZR01002024">
    <property type="protein sequence ID" value="KKN35640.1"/>
    <property type="molecule type" value="Genomic_DNA"/>
</dbReference>
<name>A0A0F9PVI5_9ZZZZ</name>
<dbReference type="PANTHER" id="PTHR42754">
    <property type="entry name" value="ENDOGLUCANASE"/>
    <property type="match status" value="1"/>
</dbReference>
<dbReference type="PANTHER" id="PTHR42754:SF1">
    <property type="entry name" value="LIPOPROTEIN"/>
    <property type="match status" value="1"/>
</dbReference>
<dbReference type="AlphaFoldDB" id="A0A0F9PVI5"/>
<dbReference type="Gene3D" id="2.60.40.10">
    <property type="entry name" value="Immunoglobulins"/>
    <property type="match status" value="3"/>
</dbReference>
<evidence type="ECO:0000256" key="1">
    <source>
        <dbReference type="SAM" id="Phobius"/>
    </source>
</evidence>
<comment type="caution">
    <text evidence="3">The sequence shown here is derived from an EMBL/GenBank/DDBJ whole genome shotgun (WGS) entry which is preliminary data.</text>
</comment>
<keyword evidence="1" id="KW-0472">Membrane</keyword>
<dbReference type="SUPFAM" id="SSF101898">
    <property type="entry name" value="NHL repeat"/>
    <property type="match status" value="1"/>
</dbReference>
<feature type="transmembrane region" description="Helical" evidence="1">
    <location>
        <begin position="707"/>
        <end position="727"/>
    </location>
</feature>
<dbReference type="InterPro" id="IPR011042">
    <property type="entry name" value="6-blade_b-propeller_TolB-like"/>
</dbReference>
<dbReference type="SMART" id="SM00060">
    <property type="entry name" value="FN3"/>
    <property type="match status" value="3"/>
</dbReference>
<protein>
    <recommendedName>
        <fullName evidence="2">Fibronectin type-III domain-containing protein</fullName>
    </recommendedName>
</protein>
<keyword evidence="1" id="KW-1133">Transmembrane helix</keyword>
<evidence type="ECO:0000259" key="2">
    <source>
        <dbReference type="SMART" id="SM00060"/>
    </source>
</evidence>
<organism evidence="3">
    <name type="scientific">marine sediment metagenome</name>
    <dbReference type="NCBI Taxonomy" id="412755"/>
    <lineage>
        <taxon>unclassified sequences</taxon>
        <taxon>metagenomes</taxon>
        <taxon>ecological metagenomes</taxon>
    </lineage>
</organism>
<feature type="domain" description="Fibronectin type-III" evidence="2">
    <location>
        <begin position="405"/>
        <end position="490"/>
    </location>
</feature>
<feature type="domain" description="Fibronectin type-III" evidence="2">
    <location>
        <begin position="600"/>
        <end position="686"/>
    </location>
</feature>
<gene>
    <name evidence="3" type="ORF">LCGC14_0781690</name>
</gene>
<dbReference type="InterPro" id="IPR003961">
    <property type="entry name" value="FN3_dom"/>
</dbReference>
<feature type="domain" description="Fibronectin type-III" evidence="2">
    <location>
        <begin position="502"/>
        <end position="588"/>
    </location>
</feature>
<evidence type="ECO:0000313" key="3">
    <source>
        <dbReference type="EMBL" id="KKN35640.1"/>
    </source>
</evidence>